<dbReference type="InterPro" id="IPR027417">
    <property type="entry name" value="P-loop_NTPase"/>
</dbReference>
<evidence type="ECO:0000256" key="3">
    <source>
        <dbReference type="ARBA" id="ARBA00023125"/>
    </source>
</evidence>
<dbReference type="GO" id="GO:0005524">
    <property type="term" value="F:ATP binding"/>
    <property type="evidence" value="ECO:0007669"/>
    <property type="project" value="UniProtKB-KW"/>
</dbReference>
<protein>
    <submittedName>
        <fullName evidence="6">DEAD DEAH box helicase family protein</fullName>
    </submittedName>
</protein>
<dbReference type="Proteomes" id="UP000051264">
    <property type="component" value="Unassembled WGS sequence"/>
</dbReference>
<dbReference type="GO" id="GO:0043138">
    <property type="term" value="F:3'-5' DNA helicase activity"/>
    <property type="evidence" value="ECO:0007669"/>
    <property type="project" value="TreeGrafter"/>
</dbReference>
<dbReference type="GO" id="GO:0006310">
    <property type="term" value="P:DNA recombination"/>
    <property type="evidence" value="ECO:0007669"/>
    <property type="project" value="TreeGrafter"/>
</dbReference>
<name>A0A0R1S1A8_9LACO</name>
<dbReference type="InterPro" id="IPR001650">
    <property type="entry name" value="Helicase_C-like"/>
</dbReference>
<dbReference type="InterPro" id="IPR006935">
    <property type="entry name" value="Helicase/UvrB_N"/>
</dbReference>
<feature type="domain" description="Helicase ATP-binding" evidence="4">
    <location>
        <begin position="113"/>
        <end position="265"/>
    </location>
</feature>
<reference evidence="6 7" key="1">
    <citation type="journal article" date="2015" name="Genome Announc.">
        <title>Expanding the biotechnology potential of lactobacilli through comparative genomics of 213 strains and associated genera.</title>
        <authorList>
            <person name="Sun Z."/>
            <person name="Harris H.M."/>
            <person name="McCann A."/>
            <person name="Guo C."/>
            <person name="Argimon S."/>
            <person name="Zhang W."/>
            <person name="Yang X."/>
            <person name="Jeffery I.B."/>
            <person name="Cooney J.C."/>
            <person name="Kagawa T.F."/>
            <person name="Liu W."/>
            <person name="Song Y."/>
            <person name="Salvetti E."/>
            <person name="Wrobel A."/>
            <person name="Rasinkangas P."/>
            <person name="Parkhill J."/>
            <person name="Rea M.C."/>
            <person name="O'Sullivan O."/>
            <person name="Ritari J."/>
            <person name="Douillard F.P."/>
            <person name="Paul Ross R."/>
            <person name="Yang R."/>
            <person name="Briner A.E."/>
            <person name="Felis G.E."/>
            <person name="de Vos W.M."/>
            <person name="Barrangou R."/>
            <person name="Klaenhammer T.R."/>
            <person name="Caufield P.W."/>
            <person name="Cui Y."/>
            <person name="Zhang H."/>
            <person name="O'Toole P.W."/>
        </authorList>
    </citation>
    <scope>NUCLEOTIDE SEQUENCE [LARGE SCALE GENOMIC DNA]</scope>
    <source>
        <strain evidence="6 7">DSM 14340</strain>
    </source>
</reference>
<dbReference type="Pfam" id="PF00271">
    <property type="entry name" value="Helicase_C"/>
    <property type="match status" value="1"/>
</dbReference>
<keyword evidence="1" id="KW-0547">Nucleotide-binding</keyword>
<gene>
    <name evidence="6" type="ORF">FC69_GL001314</name>
</gene>
<dbReference type="GO" id="GO:0003677">
    <property type="term" value="F:DNA binding"/>
    <property type="evidence" value="ECO:0007669"/>
    <property type="project" value="UniProtKB-KW"/>
</dbReference>
<dbReference type="SUPFAM" id="SSF52540">
    <property type="entry name" value="P-loop containing nucleoside triphosphate hydrolases"/>
    <property type="match status" value="1"/>
</dbReference>
<dbReference type="PROSITE" id="PS51194">
    <property type="entry name" value="HELICASE_CTER"/>
    <property type="match status" value="1"/>
</dbReference>
<sequence length="444" mass="49762">MTSQPTGVGRQWAEQLLPQIKADYSLPQLKHRPAFENRNGVLVCQRCQQVATAQLPDGRHYCRQCLVFGRLVEGDHLFYVPAQAVTLNGAKTAKLTWTGQLTDLQTEAAQQICDVIQTQQTHVLTAVTGAGKTEMLFPGIALAMQNGQRVCIAAPRIDVCLELYPRIQAAFEHQTIMLLYGGQTAPYQDAALVICTTHQLLNFYQAFDVLIVDEVDAFPFQDNPVLAAGVKKAVRPQSALIYLTATPTKAIQQAVQAGAMTTSELPLRYHGYLLPEPNCRPLRGWQQQLSRHRLPKRFLQDCRRCLVQQRLLIFVPRVADLQPVQQVLTAWLPDVALLTVHAQDPDRLAKVAAFRAESVQVLITTTIMERGVTFQNVGVLVLGADHRIFKTATLVQIAGRAGRQKAHPDNPVYFYYQDYTLAIQRACRQIRHQNQKGRRLKCDV</sequence>
<dbReference type="EMBL" id="AZEX01000037">
    <property type="protein sequence ID" value="KRL60450.1"/>
    <property type="molecule type" value="Genomic_DNA"/>
</dbReference>
<dbReference type="Pfam" id="PF04851">
    <property type="entry name" value="ResIII"/>
    <property type="match status" value="1"/>
</dbReference>
<evidence type="ECO:0000259" key="5">
    <source>
        <dbReference type="PROSITE" id="PS51194"/>
    </source>
</evidence>
<dbReference type="STRING" id="1423747.FC69_GL001314"/>
<evidence type="ECO:0000259" key="4">
    <source>
        <dbReference type="PROSITE" id="PS51192"/>
    </source>
</evidence>
<organism evidence="6 7">
    <name type="scientific">Latilactobacillus fuchuensis DSM 14340 = JCM 11249</name>
    <dbReference type="NCBI Taxonomy" id="1423747"/>
    <lineage>
        <taxon>Bacteria</taxon>
        <taxon>Bacillati</taxon>
        <taxon>Bacillota</taxon>
        <taxon>Bacilli</taxon>
        <taxon>Lactobacillales</taxon>
        <taxon>Lactobacillaceae</taxon>
        <taxon>Latilactobacillus</taxon>
    </lineage>
</organism>
<keyword evidence="3" id="KW-0238">DNA-binding</keyword>
<evidence type="ECO:0000313" key="7">
    <source>
        <dbReference type="Proteomes" id="UP000051264"/>
    </source>
</evidence>
<evidence type="ECO:0000313" key="6">
    <source>
        <dbReference type="EMBL" id="KRL60450.1"/>
    </source>
</evidence>
<dbReference type="GO" id="GO:0016787">
    <property type="term" value="F:hydrolase activity"/>
    <property type="evidence" value="ECO:0007669"/>
    <property type="project" value="InterPro"/>
</dbReference>
<comment type="caution">
    <text evidence="6">The sequence shown here is derived from an EMBL/GenBank/DDBJ whole genome shotgun (WGS) entry which is preliminary data.</text>
</comment>
<dbReference type="PANTHER" id="PTHR30580">
    <property type="entry name" value="PRIMOSOMAL PROTEIN N"/>
    <property type="match status" value="1"/>
</dbReference>
<dbReference type="AlphaFoldDB" id="A0A0R1S1A8"/>
<dbReference type="GO" id="GO:0006270">
    <property type="term" value="P:DNA replication initiation"/>
    <property type="evidence" value="ECO:0007669"/>
    <property type="project" value="TreeGrafter"/>
</dbReference>
<keyword evidence="2" id="KW-0067">ATP-binding</keyword>
<dbReference type="RefSeq" id="WP_056950354.1">
    <property type="nucleotide sequence ID" value="NZ_AZEX01000037.1"/>
</dbReference>
<proteinExistence type="predicted"/>
<dbReference type="SMART" id="SM00487">
    <property type="entry name" value="DEXDc"/>
    <property type="match status" value="1"/>
</dbReference>
<evidence type="ECO:0000256" key="2">
    <source>
        <dbReference type="ARBA" id="ARBA00022840"/>
    </source>
</evidence>
<keyword evidence="6" id="KW-0347">Helicase</keyword>
<dbReference type="GO" id="GO:0006302">
    <property type="term" value="P:double-strand break repair"/>
    <property type="evidence" value="ECO:0007669"/>
    <property type="project" value="TreeGrafter"/>
</dbReference>
<dbReference type="Gene3D" id="3.40.50.300">
    <property type="entry name" value="P-loop containing nucleotide triphosphate hydrolases"/>
    <property type="match status" value="2"/>
</dbReference>
<dbReference type="eggNOG" id="COG4098">
    <property type="taxonomic scope" value="Bacteria"/>
</dbReference>
<dbReference type="PROSITE" id="PS51192">
    <property type="entry name" value="HELICASE_ATP_BIND_1"/>
    <property type="match status" value="1"/>
</dbReference>
<evidence type="ECO:0000256" key="1">
    <source>
        <dbReference type="ARBA" id="ARBA00022741"/>
    </source>
</evidence>
<keyword evidence="6" id="KW-0378">Hydrolase</keyword>
<dbReference type="PATRIC" id="fig|1423747.3.peg.1340"/>
<dbReference type="InterPro" id="IPR014001">
    <property type="entry name" value="Helicase_ATP-bd"/>
</dbReference>
<feature type="domain" description="Helicase C-terminal" evidence="5">
    <location>
        <begin position="301"/>
        <end position="444"/>
    </location>
</feature>
<dbReference type="PANTHER" id="PTHR30580:SF1">
    <property type="entry name" value="COMF OPERON PROTEIN 1"/>
    <property type="match status" value="1"/>
</dbReference>
<dbReference type="SMART" id="SM00490">
    <property type="entry name" value="HELICc"/>
    <property type="match status" value="1"/>
</dbReference>
<accession>A0A0R1S1A8</accession>
<dbReference type="OrthoDB" id="2077914at2"/>